<dbReference type="InterPro" id="IPR010982">
    <property type="entry name" value="Lambda_DNA-bd_dom_sf"/>
</dbReference>
<reference evidence="2 3" key="1">
    <citation type="submission" date="2017-06" db="EMBL/GenBank/DDBJ databases">
        <authorList>
            <person name="Kim H.J."/>
            <person name="Triplett B.A."/>
        </authorList>
    </citation>
    <scope>NUCLEOTIDE SEQUENCE [LARGE SCALE GENOMIC DNA]</scope>
    <source>
        <strain evidence="2 3">SCA</strain>
    </source>
</reference>
<evidence type="ECO:0000313" key="2">
    <source>
        <dbReference type="EMBL" id="SNT11395.1"/>
    </source>
</evidence>
<dbReference type="InterPro" id="IPR046930">
    <property type="entry name" value="HTH_60"/>
</dbReference>
<dbReference type="OrthoDB" id="2003815at2"/>
<accession>A0A239K040</accession>
<dbReference type="InterPro" id="IPR001387">
    <property type="entry name" value="Cro/C1-type_HTH"/>
</dbReference>
<sequence length="127" mass="14875">MSKFIQNLNDYIEHYNIKNSFIVKLTGIEKNKFSRLLNGKQDIQYEDMEKIANSLGKEISYFMQENLMLTQPQYEESTSIAFYMGAVDEAKKELANQIFDFLEHIDAVLGIQKKIDQDALEVLDYEF</sequence>
<dbReference type="GO" id="GO:0003677">
    <property type="term" value="F:DNA binding"/>
    <property type="evidence" value="ECO:0007669"/>
    <property type="project" value="InterPro"/>
</dbReference>
<name>A0A239K040_9FIRM</name>
<dbReference type="SUPFAM" id="SSF47413">
    <property type="entry name" value="lambda repressor-like DNA-binding domains"/>
    <property type="match status" value="1"/>
</dbReference>
<dbReference type="AlphaFoldDB" id="A0A239K040"/>
<proteinExistence type="predicted"/>
<dbReference type="EMBL" id="FZOJ01000041">
    <property type="protein sequence ID" value="SNT11395.1"/>
    <property type="molecule type" value="Genomic_DNA"/>
</dbReference>
<feature type="domain" description="HTH cro/C1-type" evidence="1">
    <location>
        <begin position="24"/>
        <end position="62"/>
    </location>
</feature>
<evidence type="ECO:0000313" key="3">
    <source>
        <dbReference type="Proteomes" id="UP000198304"/>
    </source>
</evidence>
<evidence type="ECO:0000259" key="1">
    <source>
        <dbReference type="PROSITE" id="PS50943"/>
    </source>
</evidence>
<dbReference type="Proteomes" id="UP000198304">
    <property type="component" value="Unassembled WGS sequence"/>
</dbReference>
<dbReference type="RefSeq" id="WP_089285194.1">
    <property type="nucleotide sequence ID" value="NZ_FZOJ01000041.1"/>
</dbReference>
<dbReference type="Gene3D" id="1.10.260.40">
    <property type="entry name" value="lambda repressor-like DNA-binding domains"/>
    <property type="match status" value="1"/>
</dbReference>
<keyword evidence="3" id="KW-1185">Reference proteome</keyword>
<gene>
    <name evidence="2" type="ORF">SAMN05446037_104124</name>
</gene>
<organism evidence="2 3">
    <name type="scientific">Anaerovirgula multivorans</name>
    <dbReference type="NCBI Taxonomy" id="312168"/>
    <lineage>
        <taxon>Bacteria</taxon>
        <taxon>Bacillati</taxon>
        <taxon>Bacillota</taxon>
        <taxon>Clostridia</taxon>
        <taxon>Peptostreptococcales</taxon>
        <taxon>Natronincolaceae</taxon>
        <taxon>Anaerovirgula</taxon>
    </lineage>
</organism>
<protein>
    <recommendedName>
        <fullName evidence="1">HTH cro/C1-type domain-containing protein</fullName>
    </recommendedName>
</protein>
<dbReference type="PROSITE" id="PS50943">
    <property type="entry name" value="HTH_CROC1"/>
    <property type="match status" value="1"/>
</dbReference>
<dbReference type="Pfam" id="PF20317">
    <property type="entry name" value="HTH_60"/>
    <property type="match status" value="1"/>
</dbReference>